<dbReference type="Proteomes" id="UP000271098">
    <property type="component" value="Unassembled WGS sequence"/>
</dbReference>
<keyword evidence="4" id="KW-1185">Reference proteome</keyword>
<gene>
    <name evidence="3" type="ORF">GPUH_LOCUS9393</name>
</gene>
<keyword evidence="2" id="KW-1133">Transmembrane helix</keyword>
<accession>A0A3P6SPJ5</accession>
<keyword evidence="2" id="KW-0472">Membrane</keyword>
<feature type="compositionally biased region" description="Polar residues" evidence="1">
    <location>
        <begin position="87"/>
        <end position="102"/>
    </location>
</feature>
<sequence>MPIVPMLIFSIFSFFAGVLVIFLPETCDRPLPDTLQDAVTFLRSDPRYQCYSFGANKSSSLMLREENENVAAGGAAGADVADDRRSIASSGTRSRRISTVSGGTERRPSIAVLQEARVNFF</sequence>
<protein>
    <recommendedName>
        <fullName evidence="5">MFS domain-containing protein</fullName>
    </recommendedName>
</protein>
<feature type="region of interest" description="Disordered" evidence="1">
    <location>
        <begin position="83"/>
        <end position="103"/>
    </location>
</feature>
<dbReference type="AlphaFoldDB" id="A0A3P6SPJ5"/>
<keyword evidence="2" id="KW-0812">Transmembrane</keyword>
<evidence type="ECO:0000256" key="1">
    <source>
        <dbReference type="SAM" id="MobiDB-lite"/>
    </source>
</evidence>
<evidence type="ECO:0008006" key="5">
    <source>
        <dbReference type="Google" id="ProtNLM"/>
    </source>
</evidence>
<evidence type="ECO:0000256" key="2">
    <source>
        <dbReference type="SAM" id="Phobius"/>
    </source>
</evidence>
<evidence type="ECO:0000313" key="4">
    <source>
        <dbReference type="Proteomes" id="UP000271098"/>
    </source>
</evidence>
<feature type="transmembrane region" description="Helical" evidence="2">
    <location>
        <begin position="6"/>
        <end position="23"/>
    </location>
</feature>
<dbReference type="OrthoDB" id="5803743at2759"/>
<reference evidence="3 4" key="1">
    <citation type="submission" date="2018-11" db="EMBL/GenBank/DDBJ databases">
        <authorList>
            <consortium name="Pathogen Informatics"/>
        </authorList>
    </citation>
    <scope>NUCLEOTIDE SEQUENCE [LARGE SCALE GENOMIC DNA]</scope>
</reference>
<proteinExistence type="predicted"/>
<organism evidence="3 4">
    <name type="scientific">Gongylonema pulchrum</name>
    <dbReference type="NCBI Taxonomy" id="637853"/>
    <lineage>
        <taxon>Eukaryota</taxon>
        <taxon>Metazoa</taxon>
        <taxon>Ecdysozoa</taxon>
        <taxon>Nematoda</taxon>
        <taxon>Chromadorea</taxon>
        <taxon>Rhabditida</taxon>
        <taxon>Spirurina</taxon>
        <taxon>Spiruromorpha</taxon>
        <taxon>Spiruroidea</taxon>
        <taxon>Gongylonematidae</taxon>
        <taxon>Gongylonema</taxon>
    </lineage>
</organism>
<evidence type="ECO:0000313" key="3">
    <source>
        <dbReference type="EMBL" id="VDK71843.1"/>
    </source>
</evidence>
<dbReference type="EMBL" id="UYRT01030594">
    <property type="protein sequence ID" value="VDK71843.1"/>
    <property type="molecule type" value="Genomic_DNA"/>
</dbReference>
<name>A0A3P6SPJ5_9BILA</name>